<accession>B2KBB8</accession>
<evidence type="ECO:0000313" key="7">
    <source>
        <dbReference type="EMBL" id="ACC97940.1"/>
    </source>
</evidence>
<dbReference type="Proteomes" id="UP000001029">
    <property type="component" value="Chromosome"/>
</dbReference>
<evidence type="ECO:0000256" key="4">
    <source>
        <dbReference type="ARBA" id="ARBA00022989"/>
    </source>
</evidence>
<keyword evidence="3 6" id="KW-0812">Transmembrane</keyword>
<dbReference type="STRING" id="445932.Emin_0383"/>
<dbReference type="AlphaFoldDB" id="B2KBB8"/>
<evidence type="ECO:0000256" key="6">
    <source>
        <dbReference type="SAM" id="Phobius"/>
    </source>
</evidence>
<keyword evidence="2" id="KW-0488">Methylation</keyword>
<evidence type="ECO:0000256" key="1">
    <source>
        <dbReference type="ARBA" id="ARBA00004167"/>
    </source>
</evidence>
<reference evidence="7 8" key="1">
    <citation type="journal article" date="2009" name="Appl. Environ. Microbiol.">
        <title>Genomic analysis of 'Elusimicrobium minutum,' the first cultivated representative of the phylum 'Elusimicrobia' (formerly termite group 1).</title>
        <authorList>
            <person name="Herlemann D.P.R."/>
            <person name="Geissinger O."/>
            <person name="Ikeda-Ohtsubo W."/>
            <person name="Kunin V."/>
            <person name="Sun H."/>
            <person name="Lapidus A."/>
            <person name="Hugenholtz P."/>
            <person name="Brune A."/>
        </authorList>
    </citation>
    <scope>NUCLEOTIDE SEQUENCE [LARGE SCALE GENOMIC DNA]</scope>
    <source>
        <strain evidence="7 8">Pei191</strain>
    </source>
</reference>
<feature type="transmembrane region" description="Helical" evidence="6">
    <location>
        <begin position="20"/>
        <end position="40"/>
    </location>
</feature>
<dbReference type="KEGG" id="emi:Emin_0383"/>
<dbReference type="NCBIfam" id="TIGR02532">
    <property type="entry name" value="IV_pilin_GFxxxE"/>
    <property type="match status" value="1"/>
</dbReference>
<dbReference type="GO" id="GO:0016020">
    <property type="term" value="C:membrane"/>
    <property type="evidence" value="ECO:0007669"/>
    <property type="project" value="UniProtKB-SubCell"/>
</dbReference>
<keyword evidence="5 6" id="KW-0472">Membrane</keyword>
<dbReference type="InterPro" id="IPR045584">
    <property type="entry name" value="Pilin-like"/>
</dbReference>
<comment type="subcellular location">
    <subcellularLocation>
        <location evidence="1">Membrane</location>
        <topology evidence="1">Single-pass membrane protein</topology>
    </subcellularLocation>
</comment>
<protein>
    <submittedName>
        <fullName evidence="7">PilE-like protein</fullName>
    </submittedName>
</protein>
<name>B2KBB8_ELUMP</name>
<dbReference type="PROSITE" id="PS00409">
    <property type="entry name" value="PROKAR_NTER_METHYL"/>
    <property type="match status" value="1"/>
</dbReference>
<dbReference type="Pfam" id="PF07963">
    <property type="entry name" value="N_methyl"/>
    <property type="match status" value="1"/>
</dbReference>
<dbReference type="InterPro" id="IPR012902">
    <property type="entry name" value="N_methyl_site"/>
</dbReference>
<gene>
    <name evidence="7" type="ordered locus">Emin_0383</name>
</gene>
<evidence type="ECO:0000256" key="3">
    <source>
        <dbReference type="ARBA" id="ARBA00022692"/>
    </source>
</evidence>
<evidence type="ECO:0000256" key="5">
    <source>
        <dbReference type="ARBA" id="ARBA00023136"/>
    </source>
</evidence>
<evidence type="ECO:0000256" key="2">
    <source>
        <dbReference type="ARBA" id="ARBA00022481"/>
    </source>
</evidence>
<keyword evidence="8" id="KW-1185">Reference proteome</keyword>
<organism evidence="7 8">
    <name type="scientific">Elusimicrobium minutum (strain Pei191)</name>
    <dbReference type="NCBI Taxonomy" id="445932"/>
    <lineage>
        <taxon>Bacteria</taxon>
        <taxon>Pseudomonadati</taxon>
        <taxon>Elusimicrobiota</taxon>
        <taxon>Elusimicrobia</taxon>
        <taxon>Elusimicrobiales</taxon>
        <taxon>Elusimicrobiaceae</taxon>
        <taxon>Elusimicrobium</taxon>
    </lineage>
</organism>
<dbReference type="EMBL" id="CP001055">
    <property type="protein sequence ID" value="ACC97940.1"/>
    <property type="molecule type" value="Genomic_DNA"/>
</dbReference>
<sequence>MSVNSAKKSLSKTNKGFTLIELLVVVLIIGILAAIALPQYTVAVEKARASEAMLNIRSFYDAGQRYFLQTGTYPTTFDVLDIELPCTVISSGSCENKNITYTFGTSSPFIGAHRPGKWFLERNWQTGLYWCAANTTYGPSAKVCKTLTGKSTKHHSHTSAPYDYYLFD</sequence>
<dbReference type="RefSeq" id="WP_012414555.1">
    <property type="nucleotide sequence ID" value="NC_010644.1"/>
</dbReference>
<dbReference type="PANTHER" id="PTHR30093">
    <property type="entry name" value="GENERAL SECRETION PATHWAY PROTEIN G"/>
    <property type="match status" value="1"/>
</dbReference>
<dbReference type="PANTHER" id="PTHR30093:SF44">
    <property type="entry name" value="TYPE II SECRETION SYSTEM CORE PROTEIN G"/>
    <property type="match status" value="1"/>
</dbReference>
<dbReference type="Gene3D" id="3.30.700.10">
    <property type="entry name" value="Glycoprotein, Type 4 Pilin"/>
    <property type="match status" value="1"/>
</dbReference>
<evidence type="ECO:0000313" key="8">
    <source>
        <dbReference type="Proteomes" id="UP000001029"/>
    </source>
</evidence>
<dbReference type="HOGENOM" id="CLU_091705_3_0_0"/>
<keyword evidence="4 6" id="KW-1133">Transmembrane helix</keyword>
<dbReference type="SUPFAM" id="SSF54523">
    <property type="entry name" value="Pili subunits"/>
    <property type="match status" value="1"/>
</dbReference>
<proteinExistence type="predicted"/>